<evidence type="ECO:0000256" key="3">
    <source>
        <dbReference type="ARBA" id="ARBA00022792"/>
    </source>
</evidence>
<keyword evidence="6" id="KW-0472">Membrane</keyword>
<dbReference type="PANTHER" id="PTHR12763:SF28">
    <property type="entry name" value="GEO10507P1-RELATED"/>
    <property type="match status" value="1"/>
</dbReference>
<keyword evidence="3" id="KW-0999">Mitochondrion inner membrane</keyword>
<dbReference type="GO" id="GO:0001671">
    <property type="term" value="F:ATPase activator activity"/>
    <property type="evidence" value="ECO:0007669"/>
    <property type="project" value="TreeGrafter"/>
</dbReference>
<comment type="caution">
    <text evidence="8">The sequence shown here is derived from an EMBL/GenBank/DDBJ whole genome shotgun (WGS) entry which is preliminary data.</text>
</comment>
<dbReference type="GO" id="GO:0030150">
    <property type="term" value="P:protein import into mitochondrial matrix"/>
    <property type="evidence" value="ECO:0007669"/>
    <property type="project" value="TreeGrafter"/>
</dbReference>
<dbReference type="AlphaFoldDB" id="A0A7J6NMY3"/>
<keyword evidence="2" id="KW-0812">Transmembrane</keyword>
<protein>
    <submittedName>
        <fullName evidence="8">DnaJ of sub C member 19</fullName>
    </submittedName>
</protein>
<evidence type="ECO:0000256" key="4">
    <source>
        <dbReference type="ARBA" id="ARBA00022989"/>
    </source>
</evidence>
<evidence type="ECO:0000256" key="5">
    <source>
        <dbReference type="ARBA" id="ARBA00023128"/>
    </source>
</evidence>
<evidence type="ECO:0000256" key="2">
    <source>
        <dbReference type="ARBA" id="ARBA00022692"/>
    </source>
</evidence>
<dbReference type="FunFam" id="1.10.287.110:FF:000001">
    <property type="entry name" value="Import inner membrane translocase subunit tim14"/>
    <property type="match status" value="1"/>
</dbReference>
<dbReference type="SUPFAM" id="SSF46565">
    <property type="entry name" value="Chaperone J-domain"/>
    <property type="match status" value="1"/>
</dbReference>
<dbReference type="SUPFAM" id="SSF52047">
    <property type="entry name" value="RNI-like"/>
    <property type="match status" value="1"/>
</dbReference>
<gene>
    <name evidence="8" type="primary">DNAJC19</name>
    <name evidence="8" type="ORF">FOZ60_007909</name>
</gene>
<evidence type="ECO:0000256" key="1">
    <source>
        <dbReference type="ARBA" id="ARBA00004434"/>
    </source>
</evidence>
<keyword evidence="4" id="KW-1133">Transmembrane helix</keyword>
<dbReference type="CDD" id="cd06257">
    <property type="entry name" value="DnaJ"/>
    <property type="match status" value="1"/>
</dbReference>
<dbReference type="InterPro" id="IPR032675">
    <property type="entry name" value="LRR_dom_sf"/>
</dbReference>
<evidence type="ECO:0000256" key="7">
    <source>
        <dbReference type="ARBA" id="ARBA00038105"/>
    </source>
</evidence>
<proteinExistence type="inferred from homology"/>
<dbReference type="Gene3D" id="1.10.287.110">
    <property type="entry name" value="DnaJ domain"/>
    <property type="match status" value="1"/>
</dbReference>
<dbReference type="InterPro" id="IPR036869">
    <property type="entry name" value="J_dom_sf"/>
</dbReference>
<organism evidence="8 9">
    <name type="scientific">Perkinsus olseni</name>
    <name type="common">Perkinsus atlanticus</name>
    <dbReference type="NCBI Taxonomy" id="32597"/>
    <lineage>
        <taxon>Eukaryota</taxon>
        <taxon>Sar</taxon>
        <taxon>Alveolata</taxon>
        <taxon>Perkinsozoa</taxon>
        <taxon>Perkinsea</taxon>
        <taxon>Perkinsida</taxon>
        <taxon>Perkinsidae</taxon>
        <taxon>Perkinsus</taxon>
    </lineage>
</organism>
<dbReference type="Gene3D" id="3.80.10.10">
    <property type="entry name" value="Ribonuclease Inhibitor"/>
    <property type="match status" value="1"/>
</dbReference>
<dbReference type="EMBL" id="JABANP010000314">
    <property type="protein sequence ID" value="KAF4684401.1"/>
    <property type="molecule type" value="Genomic_DNA"/>
</dbReference>
<dbReference type="OrthoDB" id="240298at2759"/>
<reference evidence="8 9" key="1">
    <citation type="submission" date="2020-04" db="EMBL/GenBank/DDBJ databases">
        <title>Perkinsus olseni comparative genomics.</title>
        <authorList>
            <person name="Bogema D.R."/>
        </authorList>
    </citation>
    <scope>NUCLEOTIDE SEQUENCE [LARGE SCALE GENOMIC DNA]</scope>
    <source>
        <strain evidence="8">00978-12</strain>
    </source>
</reference>
<comment type="subcellular location">
    <subcellularLocation>
        <location evidence="1">Mitochondrion inner membrane</location>
        <topology evidence="1">Single-pass membrane protein</topology>
    </subcellularLocation>
</comment>
<evidence type="ECO:0000313" key="8">
    <source>
        <dbReference type="EMBL" id="KAF4684401.1"/>
    </source>
</evidence>
<evidence type="ECO:0000256" key="6">
    <source>
        <dbReference type="ARBA" id="ARBA00023136"/>
    </source>
</evidence>
<dbReference type="InterPro" id="IPR001623">
    <property type="entry name" value="DnaJ_domain"/>
</dbReference>
<evidence type="ECO:0000313" key="9">
    <source>
        <dbReference type="Proteomes" id="UP000541610"/>
    </source>
</evidence>
<keyword evidence="5" id="KW-0496">Mitochondrion</keyword>
<sequence length="453" mass="50429">MFGQLFGLGVGALAVRQGMRWAATSNIVLPKLPWATFRALRGLDGFESKMSRVMGEYSTGSFVISFLLQGEACKILNLSIARASKENVRKAHRELLLANHPDKGGSTFIATKINEAKDVSIPYLDRVAQLLGPRSSKKLGSQRTIMSSSPAVKRTANLHHAVTPFTPTDFCNPSELTEDVLMLIAKYLPFTELLEGFAQTCTLWCLVSKRLRELDGDGMCIDIFSHAHTDLRKLSRLLPRRLTSLRVSLPAPERDPYHPSSEVIEAISQLLQKLPYLRVLELFSRNKSGATIFDNRAVTSFRARVSMDEMLTASANENVKGLRHLLIHRCDFDEELGCRLADFCPALRTLCLTGCSPLSHSEFDRLPTDDLKGLTSLMLGGSVPGSFGFDAWIKRHLLDGQSPCNLTYVEARGSDLDVTLETMFAVRRSRKDVRLDFSMMDLVTTLFSIVDNI</sequence>
<dbReference type="GO" id="GO:0001405">
    <property type="term" value="C:PAM complex, Tim23 associated import motor"/>
    <property type="evidence" value="ECO:0007669"/>
    <property type="project" value="TreeGrafter"/>
</dbReference>
<comment type="similarity">
    <text evidence="7">Belongs to the TIM14 family.</text>
</comment>
<dbReference type="PANTHER" id="PTHR12763">
    <property type="match status" value="1"/>
</dbReference>
<name>A0A7J6NMY3_PEROL</name>
<dbReference type="Proteomes" id="UP000541610">
    <property type="component" value="Unassembled WGS sequence"/>
</dbReference>
<accession>A0A7J6NMY3</accession>